<dbReference type="PANTHER" id="PTHR28163">
    <property type="entry name" value="PROTEIN PET117 HOMOLOG, MITOCHONDRIAL"/>
    <property type="match status" value="1"/>
</dbReference>
<keyword evidence="4" id="KW-0496">Mitochondrion</keyword>
<comment type="similarity">
    <text evidence="2">Belongs to the PET117 family.</text>
</comment>
<name>A0A9P6LY87_MORAP</name>
<evidence type="ECO:0000313" key="6">
    <source>
        <dbReference type="EMBL" id="KAF9953560.1"/>
    </source>
</evidence>
<comment type="subcellular location">
    <subcellularLocation>
        <location evidence="1">Mitochondrion</location>
    </subcellularLocation>
</comment>
<dbReference type="PANTHER" id="PTHR28163:SF1">
    <property type="entry name" value="PROTEIN PET117 HOMOLOG, MITOCHONDRIAL"/>
    <property type="match status" value="1"/>
</dbReference>
<evidence type="ECO:0000256" key="3">
    <source>
        <dbReference type="ARBA" id="ARBA00022946"/>
    </source>
</evidence>
<organism evidence="6 7">
    <name type="scientific">Mortierella alpina</name>
    <name type="common">Oleaginous fungus</name>
    <name type="synonym">Mortierella renispora</name>
    <dbReference type="NCBI Taxonomy" id="64518"/>
    <lineage>
        <taxon>Eukaryota</taxon>
        <taxon>Fungi</taxon>
        <taxon>Fungi incertae sedis</taxon>
        <taxon>Mucoromycota</taxon>
        <taxon>Mortierellomycotina</taxon>
        <taxon>Mortierellomycetes</taxon>
        <taxon>Mortierellales</taxon>
        <taxon>Mortierellaceae</taxon>
        <taxon>Mortierella</taxon>
    </lineage>
</organism>
<dbReference type="GO" id="GO:0005739">
    <property type="term" value="C:mitochondrion"/>
    <property type="evidence" value="ECO:0007669"/>
    <property type="project" value="UniProtKB-SubCell"/>
</dbReference>
<evidence type="ECO:0000256" key="2">
    <source>
        <dbReference type="ARBA" id="ARBA00008197"/>
    </source>
</evidence>
<keyword evidence="7" id="KW-1185">Reference proteome</keyword>
<dbReference type="Proteomes" id="UP000738359">
    <property type="component" value="Unassembled WGS sequence"/>
</dbReference>
<sequence length="81" mass="9336">MSTRAKLTLGITTLCTVATVWGVHYQQMSEKETMRLGIAKDEERMAKKKRQDDNVLELAVQQELQRKMLEEQSVRANPSEQ</sequence>
<evidence type="ECO:0000256" key="1">
    <source>
        <dbReference type="ARBA" id="ARBA00004173"/>
    </source>
</evidence>
<comment type="caution">
    <text evidence="6">The sequence shown here is derived from an EMBL/GenBank/DDBJ whole genome shotgun (WGS) entry which is preliminary data.</text>
</comment>
<dbReference type="Pfam" id="PF15786">
    <property type="entry name" value="PET117"/>
    <property type="match status" value="1"/>
</dbReference>
<feature type="chain" id="PRO_5040117009" description="Cytochrome c oxidase assembly protein" evidence="5">
    <location>
        <begin position="23"/>
        <end position="81"/>
    </location>
</feature>
<accession>A0A9P6LY87</accession>
<keyword evidence="3" id="KW-0809">Transit peptide</keyword>
<gene>
    <name evidence="6" type="ORF">BGZ70_000199</name>
</gene>
<dbReference type="GO" id="GO:0033617">
    <property type="term" value="P:mitochondrial respiratory chain complex IV assembly"/>
    <property type="evidence" value="ECO:0007669"/>
    <property type="project" value="TreeGrafter"/>
</dbReference>
<protein>
    <recommendedName>
        <fullName evidence="8">Cytochrome c oxidase assembly protein</fullName>
    </recommendedName>
</protein>
<dbReference type="EMBL" id="JAAAHY010001033">
    <property type="protein sequence ID" value="KAF9953560.1"/>
    <property type="molecule type" value="Genomic_DNA"/>
</dbReference>
<dbReference type="OrthoDB" id="76305at2759"/>
<evidence type="ECO:0000313" key="7">
    <source>
        <dbReference type="Proteomes" id="UP000738359"/>
    </source>
</evidence>
<dbReference type="AlphaFoldDB" id="A0A9P6LY87"/>
<reference evidence="6" key="1">
    <citation type="journal article" date="2020" name="Fungal Divers.">
        <title>Resolving the Mortierellaceae phylogeny through synthesis of multi-gene phylogenetics and phylogenomics.</title>
        <authorList>
            <person name="Vandepol N."/>
            <person name="Liber J."/>
            <person name="Desiro A."/>
            <person name="Na H."/>
            <person name="Kennedy M."/>
            <person name="Barry K."/>
            <person name="Grigoriev I.V."/>
            <person name="Miller A.N."/>
            <person name="O'Donnell K."/>
            <person name="Stajich J.E."/>
            <person name="Bonito G."/>
        </authorList>
    </citation>
    <scope>NUCLEOTIDE SEQUENCE</scope>
    <source>
        <strain evidence="6">CK1249</strain>
    </source>
</reference>
<dbReference type="InterPro" id="IPR031568">
    <property type="entry name" value="Pet117"/>
</dbReference>
<evidence type="ECO:0008006" key="8">
    <source>
        <dbReference type="Google" id="ProtNLM"/>
    </source>
</evidence>
<proteinExistence type="inferred from homology"/>
<feature type="signal peptide" evidence="5">
    <location>
        <begin position="1"/>
        <end position="22"/>
    </location>
</feature>
<evidence type="ECO:0000256" key="5">
    <source>
        <dbReference type="SAM" id="SignalP"/>
    </source>
</evidence>
<evidence type="ECO:0000256" key="4">
    <source>
        <dbReference type="ARBA" id="ARBA00023128"/>
    </source>
</evidence>
<keyword evidence="5" id="KW-0732">Signal</keyword>